<protein>
    <submittedName>
        <fullName evidence="1">Uncharacterized protein</fullName>
    </submittedName>
</protein>
<sequence length="159" mass="18120">MAFTRHHRRLHVSDVFFLNLAAQPLDILVLSTPGQITVMNTYYGKPTCNSKDTHPSTLQLEWLEGRHGISDWYFFMRHQEQGQHMPDRCVQCRITFTNRKTQVAMPVNGLSSCVDGHIKARHIFNQLTFGLQLCVLAHSKRNRSASCQSINSTRIIPGG</sequence>
<dbReference type="GeneID" id="63777455"/>
<gene>
    <name evidence="1" type="ORF">BCR38DRAFT_448753</name>
</gene>
<dbReference type="EMBL" id="MCFJ01000018">
    <property type="protein sequence ID" value="ORY57820.1"/>
    <property type="molecule type" value="Genomic_DNA"/>
</dbReference>
<keyword evidence="2" id="KW-1185">Reference proteome</keyword>
<comment type="caution">
    <text evidence="1">The sequence shown here is derived from an EMBL/GenBank/DDBJ whole genome shotgun (WGS) entry which is preliminary data.</text>
</comment>
<reference evidence="1 2" key="1">
    <citation type="submission" date="2016-07" db="EMBL/GenBank/DDBJ databases">
        <title>Pervasive Adenine N6-methylation of Active Genes in Fungi.</title>
        <authorList>
            <consortium name="DOE Joint Genome Institute"/>
            <person name="Mondo S.J."/>
            <person name="Dannebaum R.O."/>
            <person name="Kuo R.C."/>
            <person name="Labutti K."/>
            <person name="Haridas S."/>
            <person name="Kuo A."/>
            <person name="Salamov A."/>
            <person name="Ahrendt S.R."/>
            <person name="Lipzen A."/>
            <person name="Sullivan W."/>
            <person name="Andreopoulos W.B."/>
            <person name="Clum A."/>
            <person name="Lindquist E."/>
            <person name="Daum C."/>
            <person name="Ramamoorthy G.K."/>
            <person name="Gryganskyi A."/>
            <person name="Culley D."/>
            <person name="Magnuson J.K."/>
            <person name="James T.Y."/>
            <person name="O'Malley M.A."/>
            <person name="Stajich J.E."/>
            <person name="Spatafora J.W."/>
            <person name="Visel A."/>
            <person name="Grigoriev I.V."/>
        </authorList>
    </citation>
    <scope>NUCLEOTIDE SEQUENCE [LARGE SCALE GENOMIC DNA]</scope>
    <source>
        <strain evidence="1 2">CBS 129021</strain>
    </source>
</reference>
<organism evidence="1 2">
    <name type="scientific">Pseudomassariella vexata</name>
    <dbReference type="NCBI Taxonomy" id="1141098"/>
    <lineage>
        <taxon>Eukaryota</taxon>
        <taxon>Fungi</taxon>
        <taxon>Dikarya</taxon>
        <taxon>Ascomycota</taxon>
        <taxon>Pezizomycotina</taxon>
        <taxon>Sordariomycetes</taxon>
        <taxon>Xylariomycetidae</taxon>
        <taxon>Amphisphaeriales</taxon>
        <taxon>Pseudomassariaceae</taxon>
        <taxon>Pseudomassariella</taxon>
    </lineage>
</organism>
<name>A0A1Y2DEW3_9PEZI</name>
<dbReference type="AlphaFoldDB" id="A0A1Y2DEW3"/>
<accession>A0A1Y2DEW3</accession>
<dbReference type="RefSeq" id="XP_040710949.1">
    <property type="nucleotide sequence ID" value="XM_040861243.1"/>
</dbReference>
<dbReference type="Proteomes" id="UP000193689">
    <property type="component" value="Unassembled WGS sequence"/>
</dbReference>
<dbReference type="InParanoid" id="A0A1Y2DEW3"/>
<evidence type="ECO:0000313" key="1">
    <source>
        <dbReference type="EMBL" id="ORY57820.1"/>
    </source>
</evidence>
<evidence type="ECO:0000313" key="2">
    <source>
        <dbReference type="Proteomes" id="UP000193689"/>
    </source>
</evidence>
<proteinExistence type="predicted"/>